<dbReference type="RefSeq" id="WP_199384982.1">
    <property type="nucleotide sequence ID" value="NZ_JAEMHM010000012.1"/>
</dbReference>
<dbReference type="PANTHER" id="PTHR40394:SF2">
    <property type="entry name" value="QUINOL:CYTOCHROME C OXIDOREDUCTASE MEMBRANE PROTEIN"/>
    <property type="match status" value="1"/>
</dbReference>
<evidence type="ECO:0000313" key="2">
    <source>
        <dbReference type="Proteomes" id="UP000636888"/>
    </source>
</evidence>
<gene>
    <name evidence="1" type="ORF">JFN93_15340</name>
</gene>
<dbReference type="PANTHER" id="PTHR40394">
    <property type="entry name" value="LIPOPROTEIN-RELATED"/>
    <property type="match status" value="1"/>
</dbReference>
<reference evidence="1" key="1">
    <citation type="submission" date="2020-12" db="EMBL/GenBank/DDBJ databases">
        <title>Geomonas sp. Red875, isolated from river sediment.</title>
        <authorList>
            <person name="Xu Z."/>
            <person name="Zhang Z."/>
            <person name="Masuda Y."/>
            <person name="Itoh H."/>
            <person name="Senoo K."/>
        </authorList>
    </citation>
    <scope>NUCLEOTIDE SEQUENCE</scope>
    <source>
        <strain evidence="1">Red875</strain>
    </source>
</reference>
<dbReference type="SUPFAM" id="SSF46626">
    <property type="entry name" value="Cytochrome c"/>
    <property type="match status" value="1"/>
</dbReference>
<dbReference type="GO" id="GO:0020037">
    <property type="term" value="F:heme binding"/>
    <property type="evidence" value="ECO:0007669"/>
    <property type="project" value="InterPro"/>
</dbReference>
<protein>
    <submittedName>
        <fullName evidence="1">Cytochrome C</fullName>
    </submittedName>
</protein>
<dbReference type="AlphaFoldDB" id="A0A8J7LZA9"/>
<dbReference type="InterPro" id="IPR036909">
    <property type="entry name" value="Cyt_c-like_dom_sf"/>
</dbReference>
<dbReference type="EMBL" id="JAEMHM010000012">
    <property type="protein sequence ID" value="MBJ6726091.1"/>
    <property type="molecule type" value="Genomic_DNA"/>
</dbReference>
<proteinExistence type="predicted"/>
<dbReference type="Proteomes" id="UP000636888">
    <property type="component" value="Unassembled WGS sequence"/>
</dbReference>
<accession>A0A8J7LZA9</accession>
<name>A0A8J7LZA9_9BACT</name>
<comment type="caution">
    <text evidence="1">The sequence shown here is derived from an EMBL/GenBank/DDBJ whole genome shotgun (WGS) entry which is preliminary data.</text>
</comment>
<keyword evidence="2" id="KW-1185">Reference proteome</keyword>
<evidence type="ECO:0000313" key="1">
    <source>
        <dbReference type="EMBL" id="MBJ6726091.1"/>
    </source>
</evidence>
<dbReference type="Gene3D" id="1.10.760.10">
    <property type="entry name" value="Cytochrome c-like domain"/>
    <property type="match status" value="1"/>
</dbReference>
<sequence length="166" mass="17941">MKKLIITILLIPPLALAVLYLVVLYEGPRMVEQPHVRTFQAVLPPLPPGVVPVQAAVSVPSAQAAAGLVNPLPADPAIVAQGSVYYQYYCIFCHGEHGAGNGPVGQSYVPRPADLHSARVRGFTDGQLLREMLTGVGHEPVLERVVKPRHRWPLVLYVRALGVAHP</sequence>
<organism evidence="1 2">
    <name type="scientific">Geomesophilobacter sediminis</name>
    <dbReference type="NCBI Taxonomy" id="2798584"/>
    <lineage>
        <taxon>Bacteria</taxon>
        <taxon>Pseudomonadati</taxon>
        <taxon>Thermodesulfobacteriota</taxon>
        <taxon>Desulfuromonadia</taxon>
        <taxon>Geobacterales</taxon>
        <taxon>Geobacteraceae</taxon>
        <taxon>Geomesophilobacter</taxon>
    </lineage>
</organism>
<dbReference type="GO" id="GO:0009055">
    <property type="term" value="F:electron transfer activity"/>
    <property type="evidence" value="ECO:0007669"/>
    <property type="project" value="InterPro"/>
</dbReference>